<dbReference type="PROSITE" id="PS01360">
    <property type="entry name" value="ZF_MYND_1"/>
    <property type="match status" value="1"/>
</dbReference>
<feature type="compositionally biased region" description="Low complexity" evidence="7">
    <location>
        <begin position="754"/>
        <end position="764"/>
    </location>
</feature>
<feature type="compositionally biased region" description="Polar residues" evidence="7">
    <location>
        <begin position="67"/>
        <end position="80"/>
    </location>
</feature>
<feature type="compositionally biased region" description="Basic and acidic residues" evidence="7">
    <location>
        <begin position="191"/>
        <end position="216"/>
    </location>
</feature>
<feature type="domain" description="MYND-type" evidence="9">
    <location>
        <begin position="628"/>
        <end position="666"/>
    </location>
</feature>
<dbReference type="InterPro" id="IPR050185">
    <property type="entry name" value="Ub_carboxyl-term_hydrolase"/>
</dbReference>
<dbReference type="Pfam" id="PF01753">
    <property type="entry name" value="zf-MYND"/>
    <property type="match status" value="1"/>
</dbReference>
<keyword evidence="11" id="KW-1185">Reference proteome</keyword>
<dbReference type="SUPFAM" id="SSF144232">
    <property type="entry name" value="HIT/MYND zinc finger-like"/>
    <property type="match status" value="1"/>
</dbReference>
<feature type="compositionally biased region" description="Low complexity" evidence="7">
    <location>
        <begin position="40"/>
        <end position="62"/>
    </location>
</feature>
<dbReference type="CDD" id="cd19757">
    <property type="entry name" value="Bbox1"/>
    <property type="match status" value="1"/>
</dbReference>
<dbReference type="GO" id="GO:0016579">
    <property type="term" value="P:protein deubiquitination"/>
    <property type="evidence" value="ECO:0007669"/>
    <property type="project" value="InterPro"/>
</dbReference>
<feature type="compositionally biased region" description="Basic and acidic residues" evidence="7">
    <location>
        <begin position="131"/>
        <end position="145"/>
    </location>
</feature>
<dbReference type="InterPro" id="IPR028889">
    <property type="entry name" value="USP"/>
</dbReference>
<dbReference type="SUPFAM" id="SSF54001">
    <property type="entry name" value="Cysteine proteinases"/>
    <property type="match status" value="1"/>
</dbReference>
<accession>A0AAN5CD67</accession>
<comment type="caution">
    <text evidence="10">The sequence shown here is derived from an EMBL/GenBank/DDBJ whole genome shotgun (WGS) entry which is preliminary data.</text>
</comment>
<evidence type="ECO:0000313" key="11">
    <source>
        <dbReference type="Proteomes" id="UP001328107"/>
    </source>
</evidence>
<feature type="compositionally biased region" description="Polar residues" evidence="7">
    <location>
        <begin position="260"/>
        <end position="294"/>
    </location>
</feature>
<feature type="region of interest" description="Disordered" evidence="7">
    <location>
        <begin position="1"/>
        <end position="218"/>
    </location>
</feature>
<keyword evidence="4 6" id="KW-0863">Zinc-finger</keyword>
<evidence type="ECO:0000256" key="2">
    <source>
        <dbReference type="ARBA" id="ARBA00012759"/>
    </source>
</evidence>
<feature type="domain" description="USP" evidence="8">
    <location>
        <begin position="335"/>
        <end position="1034"/>
    </location>
</feature>
<dbReference type="InterPro" id="IPR018200">
    <property type="entry name" value="USP_CS"/>
</dbReference>
<evidence type="ECO:0000256" key="1">
    <source>
        <dbReference type="ARBA" id="ARBA00000707"/>
    </source>
</evidence>
<dbReference type="InterPro" id="IPR001394">
    <property type="entry name" value="Peptidase_C19_UCH"/>
</dbReference>
<dbReference type="Gene3D" id="6.10.140.2220">
    <property type="match status" value="1"/>
</dbReference>
<sequence>MRRGTELVSSRENGGLPGRLSSSTSSIRARDYSRSYGDAPRTTYTSSYSTRYTPSSMSTSTSGREPYSSQTLTRSPSHHTPVQYHRSLFTTNSSDRSTPSELTRVTTTTYSSGYSSPMKYSTSSYSTSTLGRDREREREREREARPSVPSSSNDMDRFGSSTARTSIRNRSTSVTASYRAGPSVTELNRQAAERERRDTERKEYKEWEEREKEREAMAPPAEPLVKDFRKRVTVSSSSGGSTPVKERTTFTVTASGGLGVNNSNSTTPGKYTPSYSSSNGLLRSEPYSTGRISPSPSPTALPNMPPPSYETSNIKPTAKVTPYEERGTVVQPGFTGLRNIGNTCFMNATLQMLINCMELRTYFLDGHHKSDVNSHNPLGFKGRLAEAFSDFMQQMWSCTTRAIEPARIKELVAEKASQFANFAQHDAHEFLSFLLDGLHEDLNRVKSKALTGTVEADGRPDIEVANEAWHNHLLRNDSIFVDLFHGQLKSRLQCPKCDRVSITFDPFLYLPVPFPKQKKSITLFFWPLDPALKPVKMSVHYSAEGSIGDLLQGVADTTRAPVKTLRLVEVVSHRLHKTFYPDEKASLLSSGDTLYVFQLHSPSDCNEEVIELQAVQRQLYPSNLRYVCAQCGSSRSLSACQDCYNVYYCNEECQRAHWDAEHRKECRTRSSIDMVGQPFIVSLPKSKCTFSHLMRVLEARCRHSVEVFQPPVAGGVGGAAAIPFIDDVASPKPRRSSKSPSPPIRNGVSNGIDSASSSHLSAYSKSEEVSREKTPKRQSVLPEQRTPTRPDLRMFVVRKIANQNTFHGEDLVEEMGDLPLSLSSGSTLAINWRNVRDGKPHVTVDTRKQLDLDEERGKKYAAMTGSQGQTGSDPTLQEMLAMFSETERLKPEESWYCSRCKDHVEATKRLELYRLPPVLIIQLKRFVYTASVHTMHRRSKDERRVIYPLESLDLSSFLADGAISALPPVYDLTGVVCHSGSSYFGHYVSMGRLPGFDSSKTEIDWRNFDDSIVTKISPSQLQSDDAYLLFYKQRGYSTRSIFTRHYSFDPSRASPEGKGK</sequence>
<dbReference type="EC" id="3.4.19.12" evidence="2"/>
<evidence type="ECO:0000256" key="6">
    <source>
        <dbReference type="PROSITE-ProRule" id="PRU00134"/>
    </source>
</evidence>
<dbReference type="GO" id="GO:0004843">
    <property type="term" value="F:cysteine-type deubiquitinase activity"/>
    <property type="evidence" value="ECO:0007669"/>
    <property type="project" value="UniProtKB-EC"/>
</dbReference>
<dbReference type="PROSITE" id="PS50865">
    <property type="entry name" value="ZF_MYND_2"/>
    <property type="match status" value="1"/>
</dbReference>
<dbReference type="PANTHER" id="PTHR21646">
    <property type="entry name" value="UBIQUITIN CARBOXYL-TERMINAL HYDROLASE"/>
    <property type="match status" value="1"/>
</dbReference>
<proteinExistence type="predicted"/>
<dbReference type="PROSITE" id="PS00972">
    <property type="entry name" value="USP_1"/>
    <property type="match status" value="1"/>
</dbReference>
<keyword evidence="5" id="KW-0862">Zinc</keyword>
<feature type="compositionally biased region" description="Pro residues" evidence="7">
    <location>
        <begin position="295"/>
        <end position="308"/>
    </location>
</feature>
<evidence type="ECO:0000256" key="3">
    <source>
        <dbReference type="ARBA" id="ARBA00022723"/>
    </source>
</evidence>
<dbReference type="InterPro" id="IPR002893">
    <property type="entry name" value="Znf_MYND"/>
</dbReference>
<reference evidence="11" key="1">
    <citation type="submission" date="2022-10" db="EMBL/GenBank/DDBJ databases">
        <title>Genome assembly of Pristionchus species.</title>
        <authorList>
            <person name="Yoshida K."/>
            <person name="Sommer R.J."/>
        </authorList>
    </citation>
    <scope>NUCLEOTIDE SEQUENCE [LARGE SCALE GENOMIC DNA]</scope>
    <source>
        <strain evidence="11">RS5460</strain>
    </source>
</reference>
<protein>
    <recommendedName>
        <fullName evidence="2">ubiquitinyl hydrolase 1</fullName>
        <ecNumber evidence="2">3.4.19.12</ecNumber>
    </recommendedName>
</protein>
<dbReference type="Proteomes" id="UP001328107">
    <property type="component" value="Unassembled WGS sequence"/>
</dbReference>
<gene>
    <name evidence="10" type="ORF">PMAYCL1PPCAC_07386</name>
</gene>
<evidence type="ECO:0000313" key="10">
    <source>
        <dbReference type="EMBL" id="GMR37191.1"/>
    </source>
</evidence>
<feature type="region of interest" description="Disordered" evidence="7">
    <location>
        <begin position="260"/>
        <end position="315"/>
    </location>
</feature>
<keyword evidence="3" id="KW-0479">Metal-binding</keyword>
<dbReference type="InterPro" id="IPR038765">
    <property type="entry name" value="Papain-like_cys_pep_sf"/>
</dbReference>
<feature type="region of interest" description="Disordered" evidence="7">
    <location>
        <begin position="729"/>
        <end position="788"/>
    </location>
</feature>
<feature type="compositionally biased region" description="Polar residues" evidence="7">
    <location>
        <begin position="88"/>
        <end position="105"/>
    </location>
</feature>
<evidence type="ECO:0000256" key="7">
    <source>
        <dbReference type="SAM" id="MobiDB-lite"/>
    </source>
</evidence>
<feature type="compositionally biased region" description="Low complexity" evidence="7">
    <location>
        <begin position="106"/>
        <end position="129"/>
    </location>
</feature>
<organism evidence="10 11">
    <name type="scientific">Pristionchus mayeri</name>
    <dbReference type="NCBI Taxonomy" id="1317129"/>
    <lineage>
        <taxon>Eukaryota</taxon>
        <taxon>Metazoa</taxon>
        <taxon>Ecdysozoa</taxon>
        <taxon>Nematoda</taxon>
        <taxon>Chromadorea</taxon>
        <taxon>Rhabditida</taxon>
        <taxon>Rhabditina</taxon>
        <taxon>Diplogasteromorpha</taxon>
        <taxon>Diplogasteroidea</taxon>
        <taxon>Neodiplogasteridae</taxon>
        <taxon>Pristionchus</taxon>
    </lineage>
</organism>
<evidence type="ECO:0000256" key="4">
    <source>
        <dbReference type="ARBA" id="ARBA00022771"/>
    </source>
</evidence>
<feature type="compositionally biased region" description="Basic and acidic residues" evidence="7">
    <location>
        <begin position="765"/>
        <end position="775"/>
    </location>
</feature>
<dbReference type="Pfam" id="PF00443">
    <property type="entry name" value="UCH"/>
    <property type="match status" value="1"/>
</dbReference>
<feature type="compositionally biased region" description="Polar residues" evidence="7">
    <location>
        <begin position="148"/>
        <end position="176"/>
    </location>
</feature>
<dbReference type="AlphaFoldDB" id="A0AAN5CD67"/>
<dbReference type="PROSITE" id="PS00973">
    <property type="entry name" value="USP_2"/>
    <property type="match status" value="1"/>
</dbReference>
<dbReference type="GO" id="GO:0008270">
    <property type="term" value="F:zinc ion binding"/>
    <property type="evidence" value="ECO:0007669"/>
    <property type="project" value="UniProtKB-KW"/>
</dbReference>
<comment type="catalytic activity">
    <reaction evidence="1">
        <text>Thiol-dependent hydrolysis of ester, thioester, amide, peptide and isopeptide bonds formed by the C-terminal Gly of ubiquitin (a 76-residue protein attached to proteins as an intracellular targeting signal).</text>
        <dbReference type="EC" id="3.4.19.12"/>
    </reaction>
</comment>
<name>A0AAN5CD67_9BILA</name>
<evidence type="ECO:0000259" key="8">
    <source>
        <dbReference type="PROSITE" id="PS50235"/>
    </source>
</evidence>
<dbReference type="EMBL" id="BTRK01000002">
    <property type="protein sequence ID" value="GMR37191.1"/>
    <property type="molecule type" value="Genomic_DNA"/>
</dbReference>
<dbReference type="PANTHER" id="PTHR21646:SF74">
    <property type="entry name" value="UBIQUITIN CARBOXYL-TERMINAL HYDROLASE 19"/>
    <property type="match status" value="1"/>
</dbReference>
<dbReference type="Gene3D" id="3.90.70.10">
    <property type="entry name" value="Cysteine proteinases"/>
    <property type="match status" value="2"/>
</dbReference>
<evidence type="ECO:0000256" key="5">
    <source>
        <dbReference type="ARBA" id="ARBA00022833"/>
    </source>
</evidence>
<dbReference type="PROSITE" id="PS50235">
    <property type="entry name" value="USP_3"/>
    <property type="match status" value="1"/>
</dbReference>
<evidence type="ECO:0000259" key="9">
    <source>
        <dbReference type="PROSITE" id="PS50865"/>
    </source>
</evidence>